<dbReference type="GO" id="GO:0046872">
    <property type="term" value="F:metal ion binding"/>
    <property type="evidence" value="ECO:0007669"/>
    <property type="project" value="UniProtKB-KW"/>
</dbReference>
<dbReference type="InterPro" id="IPR051208">
    <property type="entry name" value="Class-I_Fumarase/Tartrate_DH"/>
</dbReference>
<comment type="caution">
    <text evidence="8">The sequence shown here is derived from an EMBL/GenBank/DDBJ whole genome shotgun (WGS) entry which is preliminary data.</text>
</comment>
<name>A0A2N3G3U0_9ACTN</name>
<evidence type="ECO:0000256" key="5">
    <source>
        <dbReference type="ARBA" id="ARBA00023014"/>
    </source>
</evidence>
<evidence type="ECO:0000256" key="1">
    <source>
        <dbReference type="ARBA" id="ARBA00008876"/>
    </source>
</evidence>
<evidence type="ECO:0000259" key="7">
    <source>
        <dbReference type="Pfam" id="PF05681"/>
    </source>
</evidence>
<evidence type="ECO:0000256" key="2">
    <source>
        <dbReference type="ARBA" id="ARBA00022485"/>
    </source>
</evidence>
<keyword evidence="2" id="KW-0004">4Fe-4S</keyword>
<protein>
    <submittedName>
        <fullName evidence="8">Fumarate hydratase</fullName>
        <ecNumber evidence="8">4.2.1.2</ecNumber>
    </submittedName>
</protein>
<dbReference type="AlphaFoldDB" id="A0A2N3G3U0"/>
<dbReference type="EMBL" id="PHEX01000110">
    <property type="protein sequence ID" value="PKQ27407.1"/>
    <property type="molecule type" value="Genomic_DNA"/>
</dbReference>
<evidence type="ECO:0000256" key="3">
    <source>
        <dbReference type="ARBA" id="ARBA00022723"/>
    </source>
</evidence>
<gene>
    <name evidence="8" type="ORF">CVT63_08165</name>
</gene>
<dbReference type="InterPro" id="IPR004646">
    <property type="entry name" value="Fe-S_hydro-lyase_TtdA-typ_cat"/>
</dbReference>
<dbReference type="PANTHER" id="PTHR30389">
    <property type="entry name" value="FUMARATE HYDRATASE-RELATED"/>
    <property type="match status" value="1"/>
</dbReference>
<feature type="domain" description="Fe-S hydro-lyase tartrate dehydratase alpha-type catalytic" evidence="7">
    <location>
        <begin position="13"/>
        <end position="291"/>
    </location>
</feature>
<evidence type="ECO:0000256" key="6">
    <source>
        <dbReference type="ARBA" id="ARBA00023239"/>
    </source>
</evidence>
<evidence type="ECO:0000313" key="9">
    <source>
        <dbReference type="Proteomes" id="UP000233654"/>
    </source>
</evidence>
<keyword evidence="5" id="KW-0411">Iron-sulfur</keyword>
<dbReference type="PANTHER" id="PTHR30389:SF17">
    <property type="entry name" value="L(+)-TARTRATE DEHYDRATASE SUBUNIT ALPHA-RELATED"/>
    <property type="match status" value="1"/>
</dbReference>
<dbReference type="Pfam" id="PF05681">
    <property type="entry name" value="Fumerase"/>
    <property type="match status" value="1"/>
</dbReference>
<organism evidence="8 9">
    <name type="scientific">Candidatus Anoxymicrobium japonicum</name>
    <dbReference type="NCBI Taxonomy" id="2013648"/>
    <lineage>
        <taxon>Bacteria</taxon>
        <taxon>Bacillati</taxon>
        <taxon>Actinomycetota</taxon>
        <taxon>Candidatus Geothermincolia</taxon>
        <taxon>Candidatus Geothermincolales</taxon>
        <taxon>Candidatus Anoxymicrobiaceae</taxon>
        <taxon>Candidatus Anoxymicrobium</taxon>
    </lineage>
</organism>
<dbReference type="GO" id="GO:0004333">
    <property type="term" value="F:fumarate hydratase activity"/>
    <property type="evidence" value="ECO:0007669"/>
    <property type="project" value="UniProtKB-EC"/>
</dbReference>
<proteinExistence type="inferred from homology"/>
<sequence>MPMRVIDASKIGEAIESLCLDISTTLGDDVKSALEFFRSGERSELGRRVIDLIIENARVALEKGVPLCQDTGVFSVYVTVGAETLIKGDIEAIAASAVARATKRGALRSSIVNNPLDERDNTKDNTPAIVDVTISNDEKSTVGVLAKGGGCENASRIAMLSPGAGWKGVREFVLETISEVGAGSCPPLALGLGIGGSFDRAPALAKRALLLPLNSSSTSQSGQREKLSPAEGVAMREAELVEAVNCLGIGPGALGGTTTCIGARILSAPCHMACLPVALSVNCHSLRRKVIEI</sequence>
<reference evidence="8 9" key="1">
    <citation type="journal article" date="2017" name="ISME J.">
        <title>Potential for microbial H2 and metal transformations associated with novel bacteria and archaea in deep terrestrial subsurface sediments.</title>
        <authorList>
            <person name="Hernsdorf A.W."/>
            <person name="Amano Y."/>
            <person name="Miyakawa K."/>
            <person name="Ise K."/>
            <person name="Suzuki Y."/>
            <person name="Anantharaman K."/>
            <person name="Probst A."/>
            <person name="Burstein D."/>
            <person name="Thomas B.C."/>
            <person name="Banfield J.F."/>
        </authorList>
    </citation>
    <scope>NUCLEOTIDE SEQUENCE [LARGE SCALE GENOMIC DNA]</scope>
    <source>
        <strain evidence="8">HGW-Actinobacteria-3</strain>
    </source>
</reference>
<accession>A0A2N3G3U0</accession>
<dbReference type="Proteomes" id="UP000233654">
    <property type="component" value="Unassembled WGS sequence"/>
</dbReference>
<keyword evidence="4" id="KW-0408">Iron</keyword>
<dbReference type="NCBIfam" id="NF004885">
    <property type="entry name" value="PRK06246.1"/>
    <property type="match status" value="1"/>
</dbReference>
<keyword evidence="6 8" id="KW-0456">Lyase</keyword>
<dbReference type="EC" id="4.2.1.2" evidence="8"/>
<evidence type="ECO:0000256" key="4">
    <source>
        <dbReference type="ARBA" id="ARBA00023004"/>
    </source>
</evidence>
<dbReference type="NCBIfam" id="TIGR00722">
    <property type="entry name" value="ttdA_fumA_fumB"/>
    <property type="match status" value="1"/>
</dbReference>
<dbReference type="GO" id="GO:0051539">
    <property type="term" value="F:4 iron, 4 sulfur cluster binding"/>
    <property type="evidence" value="ECO:0007669"/>
    <property type="project" value="UniProtKB-KW"/>
</dbReference>
<comment type="similarity">
    <text evidence="1">Belongs to the class-I fumarase family.</text>
</comment>
<keyword evidence="3" id="KW-0479">Metal-binding</keyword>
<evidence type="ECO:0000313" key="8">
    <source>
        <dbReference type="EMBL" id="PKQ27407.1"/>
    </source>
</evidence>